<feature type="region of interest" description="Disordered" evidence="1">
    <location>
        <begin position="27"/>
        <end position="122"/>
    </location>
</feature>
<dbReference type="EMBL" id="GL833129">
    <property type="protein sequence ID" value="EGB07893.1"/>
    <property type="molecule type" value="Genomic_DNA"/>
</dbReference>
<name>F0YA97_AURAN</name>
<protein>
    <submittedName>
        <fullName evidence="3">Uncharacterized protein</fullName>
    </submittedName>
</protein>
<feature type="compositionally biased region" description="Pro residues" evidence="1">
    <location>
        <begin position="434"/>
        <end position="445"/>
    </location>
</feature>
<feature type="region of interest" description="Disordered" evidence="1">
    <location>
        <begin position="415"/>
        <end position="452"/>
    </location>
</feature>
<dbReference type="InParanoid" id="F0YA97"/>
<reference evidence="3 4" key="1">
    <citation type="journal article" date="2011" name="Proc. Natl. Acad. Sci. U.S.A.">
        <title>Niche of harmful alga Aureococcus anophagefferens revealed through ecogenomics.</title>
        <authorList>
            <person name="Gobler C.J."/>
            <person name="Berry D.L."/>
            <person name="Dyhrman S.T."/>
            <person name="Wilhelm S.W."/>
            <person name="Salamov A."/>
            <person name="Lobanov A.V."/>
            <person name="Zhang Y."/>
            <person name="Collier J.L."/>
            <person name="Wurch L.L."/>
            <person name="Kustka A.B."/>
            <person name="Dill B.D."/>
            <person name="Shah M."/>
            <person name="VerBerkmoes N.C."/>
            <person name="Kuo A."/>
            <person name="Terry A."/>
            <person name="Pangilinan J."/>
            <person name="Lindquist E.A."/>
            <person name="Lucas S."/>
            <person name="Paulsen I.T."/>
            <person name="Hattenrath-Lehmann T.K."/>
            <person name="Talmage S.C."/>
            <person name="Walker E.A."/>
            <person name="Koch F."/>
            <person name="Burson A.M."/>
            <person name="Marcoval M.A."/>
            <person name="Tang Y.Z."/>
            <person name="Lecleir G.R."/>
            <person name="Coyne K.J."/>
            <person name="Berg G.M."/>
            <person name="Bertrand E.M."/>
            <person name="Saito M.A."/>
            <person name="Gladyshev V.N."/>
            <person name="Grigoriev I.V."/>
        </authorList>
    </citation>
    <scope>NUCLEOTIDE SEQUENCE [LARGE SCALE GENOMIC DNA]</scope>
    <source>
        <strain evidence="4">CCMP 1984</strain>
    </source>
</reference>
<dbReference type="AlphaFoldDB" id="F0YA97"/>
<evidence type="ECO:0000256" key="1">
    <source>
        <dbReference type="SAM" id="MobiDB-lite"/>
    </source>
</evidence>
<dbReference type="RefSeq" id="XP_009037270.1">
    <property type="nucleotide sequence ID" value="XM_009039022.1"/>
</dbReference>
<organism evidence="4">
    <name type="scientific">Aureococcus anophagefferens</name>
    <name type="common">Harmful bloom alga</name>
    <dbReference type="NCBI Taxonomy" id="44056"/>
    <lineage>
        <taxon>Eukaryota</taxon>
        <taxon>Sar</taxon>
        <taxon>Stramenopiles</taxon>
        <taxon>Ochrophyta</taxon>
        <taxon>Pelagophyceae</taxon>
        <taxon>Pelagomonadales</taxon>
        <taxon>Pelagomonadaceae</taxon>
        <taxon>Aureococcus</taxon>
    </lineage>
</organism>
<dbReference type="GeneID" id="20224844"/>
<sequence>MLRHPRELAAALAAVVVVVAWTRRTAGEAAPVAATPAEDAAPRVAAPAEELPPAPEDAASGQAPRKKRRRAKRSSSADELPAEAAAPPPAAPAPASPPPAEAPPAAAPAFAAPPSPEGGWMHPVARRVTRKQVQSLIEQARREQATLIEEQKKQIATLARASSADECEPAEARDVAALEKLKTHNDLLKSQLKRAGVTAIDEVVSFEEAKVKLRAAAARLLGGDGSLEDEREMERWDAFLRVHPEKAAEEARAAAAWRRDHAPANAAALRVVRGFVPPAMTSTGASLAQLEGRLPKAAAKRVFANPALWLTRASKGAIAKVHIADLRSRYHVQSLSLLELRAVYAALPEAFDDAEKASWRADLERKLERMAKETLPPAKRAPAVYGAAGAWADGFEIGGAGPAEDLDDALLPFGADDDALPEPPAKEAAVAAPRPAPPPRAAPPPRRQKPDVFAAIRAKRGDENKGKASLLAAIERKSASADFTSPRRAMANLLQNALAKRRVD</sequence>
<feature type="compositionally biased region" description="Basic residues" evidence="1">
    <location>
        <begin position="64"/>
        <end position="73"/>
    </location>
</feature>
<accession>F0YA97</accession>
<evidence type="ECO:0000256" key="2">
    <source>
        <dbReference type="SAM" id="SignalP"/>
    </source>
</evidence>
<feature type="compositionally biased region" description="Pro residues" evidence="1">
    <location>
        <begin position="86"/>
        <end position="116"/>
    </location>
</feature>
<keyword evidence="4" id="KW-1185">Reference proteome</keyword>
<dbReference type="KEGG" id="aaf:AURANDRAFT_64471"/>
<feature type="compositionally biased region" description="Low complexity" evidence="1">
    <location>
        <begin position="27"/>
        <end position="49"/>
    </location>
</feature>
<evidence type="ECO:0000313" key="4">
    <source>
        <dbReference type="Proteomes" id="UP000002729"/>
    </source>
</evidence>
<keyword evidence="2" id="KW-0732">Signal</keyword>
<dbReference type="Proteomes" id="UP000002729">
    <property type="component" value="Unassembled WGS sequence"/>
</dbReference>
<proteinExistence type="predicted"/>
<gene>
    <name evidence="3" type="ORF">AURANDRAFT_64471</name>
</gene>
<feature type="signal peptide" evidence="2">
    <location>
        <begin position="1"/>
        <end position="27"/>
    </location>
</feature>
<feature type="chain" id="PRO_5003262840" evidence="2">
    <location>
        <begin position="28"/>
        <end position="504"/>
    </location>
</feature>
<dbReference type="OrthoDB" id="206734at2759"/>
<evidence type="ECO:0000313" key="3">
    <source>
        <dbReference type="EMBL" id="EGB07893.1"/>
    </source>
</evidence>